<dbReference type="SUPFAM" id="SSF57414">
    <property type="entry name" value="Hairpin loop containing domain-like"/>
    <property type="match status" value="1"/>
</dbReference>
<feature type="coiled-coil region" evidence="1">
    <location>
        <begin position="556"/>
        <end position="583"/>
    </location>
</feature>
<evidence type="ECO:0000313" key="5">
    <source>
        <dbReference type="EMBL" id="GMT24921.1"/>
    </source>
</evidence>
<keyword evidence="6" id="KW-1185">Reference proteome</keyword>
<feature type="chain" id="PRO_5044022965" description="Apple domain-containing protein" evidence="3">
    <location>
        <begin position="20"/>
        <end position="694"/>
    </location>
</feature>
<dbReference type="PROSITE" id="PS50948">
    <property type="entry name" value="PAN"/>
    <property type="match status" value="1"/>
</dbReference>
<keyword evidence="1" id="KW-0175">Coiled coil</keyword>
<dbReference type="EMBL" id="BTSY01000004">
    <property type="protein sequence ID" value="GMT24921.1"/>
    <property type="molecule type" value="Genomic_DNA"/>
</dbReference>
<evidence type="ECO:0000256" key="3">
    <source>
        <dbReference type="SAM" id="SignalP"/>
    </source>
</evidence>
<feature type="coiled-coil region" evidence="1">
    <location>
        <begin position="373"/>
        <end position="415"/>
    </location>
</feature>
<organism evidence="5 6">
    <name type="scientific">Pristionchus fissidentatus</name>
    <dbReference type="NCBI Taxonomy" id="1538716"/>
    <lineage>
        <taxon>Eukaryota</taxon>
        <taxon>Metazoa</taxon>
        <taxon>Ecdysozoa</taxon>
        <taxon>Nematoda</taxon>
        <taxon>Chromadorea</taxon>
        <taxon>Rhabditida</taxon>
        <taxon>Rhabditina</taxon>
        <taxon>Diplogasteromorpha</taxon>
        <taxon>Diplogasteroidea</taxon>
        <taxon>Neodiplogasteridae</taxon>
        <taxon>Pristionchus</taxon>
    </lineage>
</organism>
<dbReference type="Gene3D" id="3.50.4.10">
    <property type="entry name" value="Hepatocyte Growth Factor"/>
    <property type="match status" value="1"/>
</dbReference>
<feature type="domain" description="Apple" evidence="4">
    <location>
        <begin position="450"/>
        <end position="535"/>
    </location>
</feature>
<feature type="region of interest" description="Disordered" evidence="2">
    <location>
        <begin position="267"/>
        <end position="298"/>
    </location>
</feature>
<gene>
    <name evidence="5" type="ORF">PFISCL1PPCAC_16218</name>
</gene>
<evidence type="ECO:0000259" key="4">
    <source>
        <dbReference type="PROSITE" id="PS50948"/>
    </source>
</evidence>
<name>A0AAV5W2F8_9BILA</name>
<feature type="compositionally biased region" description="Basic residues" evidence="2">
    <location>
        <begin position="666"/>
        <end position="678"/>
    </location>
</feature>
<feature type="region of interest" description="Disordered" evidence="2">
    <location>
        <begin position="634"/>
        <end position="694"/>
    </location>
</feature>
<sequence length="694" mass="76288">MVDPLGRICVLTLLAAAAAQDPNAIYRQQNFAGFASPSSLHGIPSEAFRVPFPQMYESYTRENEQSSQNSAPMIPGMSTSTDSSGRVITSLSMGLRRTKEDELNEIKIVPRESPIHFVPKCIRLSNSQVVPSMNTLNSAKPRRKPRFEHRRRPTSDELYSDIFPSVIESPESTKMMVPLDAARQFTALRDVQPSSAEQKPSKRINPNSNSLVRVFAAQVPTAQIDPIDITKSMEDISKDIDDDAVEETETEELVAAPPPPMHAMVPDGQSEAAATTSTAAPAAPAATETTPPPTTTTAATTEAVTTTTTMMPVTELPPTVPAGSSSGSILPRGHLESIPEALLAEAEGEEGEIVPSSEKIGDEIEGNLAKVRYEEMEIGVEETKEEMKREQMRKMEEEIKENQIKINKKRAAKDEIVEKSGVEPVSITRTNNYRPPPPPVRREVLMEPRCHYDPNVWAMHPRSAVTSATMFARTTGASCEECLKECVMSQKSPWNCRSVTYDAEWKICDLFAISATSNPFHLVEYKGRDYFEYLPAAAPTEMDMKKMDEFSLIQKNEETVTEVKSCEVRLHELEVEIARLKGLARSGTHSYAITTPAPSLPFRASGVNNEEYTAAPIGASDMLSVDGGVAEGSANLNSPASKRTSDAMVMSSTKKELGMETPPMAYRRRVGGKNRGAKRMVSERSPRPIPVKFH</sequence>
<comment type="caution">
    <text evidence="5">The sequence shown here is derived from an EMBL/GenBank/DDBJ whole genome shotgun (WGS) entry which is preliminary data.</text>
</comment>
<proteinExistence type="predicted"/>
<protein>
    <recommendedName>
        <fullName evidence="4">Apple domain-containing protein</fullName>
    </recommendedName>
</protein>
<evidence type="ECO:0000256" key="1">
    <source>
        <dbReference type="SAM" id="Coils"/>
    </source>
</evidence>
<dbReference type="Proteomes" id="UP001432322">
    <property type="component" value="Unassembled WGS sequence"/>
</dbReference>
<evidence type="ECO:0000256" key="2">
    <source>
        <dbReference type="SAM" id="MobiDB-lite"/>
    </source>
</evidence>
<dbReference type="Pfam" id="PF00024">
    <property type="entry name" value="PAN_1"/>
    <property type="match status" value="1"/>
</dbReference>
<dbReference type="AlphaFoldDB" id="A0AAV5W2F8"/>
<feature type="region of interest" description="Disordered" evidence="2">
    <location>
        <begin position="59"/>
        <end position="86"/>
    </location>
</feature>
<feature type="signal peptide" evidence="3">
    <location>
        <begin position="1"/>
        <end position="19"/>
    </location>
</feature>
<dbReference type="InterPro" id="IPR003609">
    <property type="entry name" value="Pan_app"/>
</dbReference>
<keyword evidence="3" id="KW-0732">Signal</keyword>
<feature type="compositionally biased region" description="Polar residues" evidence="2">
    <location>
        <begin position="65"/>
        <end position="86"/>
    </location>
</feature>
<reference evidence="5" key="1">
    <citation type="submission" date="2023-10" db="EMBL/GenBank/DDBJ databases">
        <title>Genome assembly of Pristionchus species.</title>
        <authorList>
            <person name="Yoshida K."/>
            <person name="Sommer R.J."/>
        </authorList>
    </citation>
    <scope>NUCLEOTIDE SEQUENCE</scope>
    <source>
        <strain evidence="5">RS5133</strain>
    </source>
</reference>
<evidence type="ECO:0000313" key="6">
    <source>
        <dbReference type="Proteomes" id="UP001432322"/>
    </source>
</evidence>
<feature type="compositionally biased region" description="Basic residues" evidence="2">
    <location>
        <begin position="140"/>
        <end position="152"/>
    </location>
</feature>
<feature type="region of interest" description="Disordered" evidence="2">
    <location>
        <begin position="134"/>
        <end position="153"/>
    </location>
</feature>
<accession>A0AAV5W2F8</accession>